<dbReference type="SUPFAM" id="SSF81383">
    <property type="entry name" value="F-box domain"/>
    <property type="match status" value="1"/>
</dbReference>
<dbReference type="AlphaFoldDB" id="A0A922S2P9"/>
<dbReference type="PROSITE" id="PS50181">
    <property type="entry name" value="FBOX"/>
    <property type="match status" value="1"/>
</dbReference>
<dbReference type="Gene3D" id="1.20.1280.50">
    <property type="match status" value="1"/>
</dbReference>
<evidence type="ECO:0000313" key="6">
    <source>
        <dbReference type="Proteomes" id="UP000471633"/>
    </source>
</evidence>
<evidence type="ECO:0000259" key="4">
    <source>
        <dbReference type="PROSITE" id="PS50181"/>
    </source>
</evidence>
<dbReference type="InterPro" id="IPR036322">
    <property type="entry name" value="WD40_repeat_dom_sf"/>
</dbReference>
<organism evidence="5 6">
    <name type="scientific">Schistosoma haematobium</name>
    <name type="common">Blood fluke</name>
    <dbReference type="NCBI Taxonomy" id="6185"/>
    <lineage>
        <taxon>Eukaryota</taxon>
        <taxon>Metazoa</taxon>
        <taxon>Spiralia</taxon>
        <taxon>Lophotrochozoa</taxon>
        <taxon>Platyhelminthes</taxon>
        <taxon>Trematoda</taxon>
        <taxon>Digenea</taxon>
        <taxon>Strigeidida</taxon>
        <taxon>Schistosomatoidea</taxon>
        <taxon>Schistosomatidae</taxon>
        <taxon>Schistosoma</taxon>
    </lineage>
</organism>
<evidence type="ECO:0000256" key="3">
    <source>
        <dbReference type="PROSITE-ProRule" id="PRU00221"/>
    </source>
</evidence>
<dbReference type="Gene3D" id="2.130.10.10">
    <property type="entry name" value="YVTN repeat-like/Quinoprotein amine dehydrogenase"/>
    <property type="match status" value="2"/>
</dbReference>
<feature type="domain" description="F-box" evidence="4">
    <location>
        <begin position="6"/>
        <end position="52"/>
    </location>
</feature>
<evidence type="ECO:0000313" key="5">
    <source>
        <dbReference type="EMBL" id="KAH9591052.1"/>
    </source>
</evidence>
<gene>
    <name evidence="5" type="primary">FBXW9</name>
    <name evidence="5" type="ORF">MS3_00003484</name>
</gene>
<dbReference type="RefSeq" id="XP_051071344.1">
    <property type="nucleotide sequence ID" value="XM_051211304.1"/>
</dbReference>
<dbReference type="InterPro" id="IPR001810">
    <property type="entry name" value="F-box_dom"/>
</dbReference>
<dbReference type="PROSITE" id="PS50082">
    <property type="entry name" value="WD_REPEATS_2"/>
    <property type="match status" value="1"/>
</dbReference>
<keyword evidence="1 3" id="KW-0853">WD repeat</keyword>
<dbReference type="Pfam" id="PF00400">
    <property type="entry name" value="WD40"/>
    <property type="match status" value="1"/>
</dbReference>
<dbReference type="SMART" id="SM00320">
    <property type="entry name" value="WD40"/>
    <property type="match status" value="3"/>
</dbReference>
<reference evidence="5" key="3">
    <citation type="submission" date="2021-06" db="EMBL/GenBank/DDBJ databases">
        <title>Chromosome-level genome assembly for S. haematobium.</title>
        <authorList>
            <person name="Stroehlein A.J."/>
        </authorList>
    </citation>
    <scope>NUCLEOTIDE SEQUENCE</scope>
</reference>
<reference evidence="5" key="1">
    <citation type="journal article" date="2012" name="Nat. Genet.">
        <title>Whole-genome sequence of Schistosoma haematobium.</title>
        <authorList>
            <person name="Young N.D."/>
            <person name="Jex A.R."/>
            <person name="Li B."/>
            <person name="Liu S."/>
            <person name="Yang L."/>
            <person name="Xiong Z."/>
            <person name="Li Y."/>
            <person name="Cantacessi C."/>
            <person name="Hall R.S."/>
            <person name="Xu X."/>
            <person name="Chen F."/>
            <person name="Wu X."/>
            <person name="Zerlotini A."/>
            <person name="Oliveira G."/>
            <person name="Hofmann A."/>
            <person name="Zhang G."/>
            <person name="Fang X."/>
            <person name="Kang Y."/>
            <person name="Campbell B.E."/>
            <person name="Loukas A."/>
            <person name="Ranganathan S."/>
            <person name="Rollinson D."/>
            <person name="Rinaldi G."/>
            <person name="Brindley P.J."/>
            <person name="Yang H."/>
            <person name="Wang J."/>
            <person name="Wang J."/>
            <person name="Gasser R.B."/>
        </authorList>
    </citation>
    <scope>NUCLEOTIDE SEQUENCE</scope>
</reference>
<dbReference type="CTD" id="84261"/>
<dbReference type="Pfam" id="PF00646">
    <property type="entry name" value="F-box"/>
    <property type="match status" value="1"/>
</dbReference>
<evidence type="ECO:0000256" key="2">
    <source>
        <dbReference type="ARBA" id="ARBA00022737"/>
    </source>
</evidence>
<dbReference type="GeneID" id="24597815"/>
<keyword evidence="2" id="KW-0677">Repeat</keyword>
<proteinExistence type="predicted"/>
<accession>A0A922S2P9</accession>
<dbReference type="InterPro" id="IPR036047">
    <property type="entry name" value="F-box-like_dom_sf"/>
</dbReference>
<comment type="caution">
    <text evidence="5">The sequence shown here is derived from an EMBL/GenBank/DDBJ whole genome shotgun (WGS) entry which is preliminary data.</text>
</comment>
<sequence length="512" mass="57894">MCLQSMVEIRDLPQDLFYQICSYLRINDLIALCSVCTQFCHWLHRQSYWKWRSQSLWNGTYPCLPEKIIDWASASFEREKCCINFGENSVDCIRLSKLNVVSHGIDALHIPLKHPDLLIMGDRGRVVSIFSFKAGLFSNSWLPVFTEYHSHSGWIWTINSTDDSVITGSWDGALRVWRLTNSGLAFQSIYQLGTPVLCSSFLDSNTLAVGTHDRNVYLLDIRSFEQNPSNRLCHKNAVLCIDAIYENGLRSAVSRSCTSSMKNCISGSGDNCDQIYVEYDYHSELSSVTASEENFEDCMIDPFEMETVVLDSREPSPVSFPAKCNSDEISCDQLNIQTNSPPTDLNHSPKQSFSNVHLITGSSDQYIAGWDMRNFSQPVHKHKLSRYPRKLSLLDKYELWVAEPPNRIHVFDIRKNQFNCVYTNQLSGWNRGFGGLKATLGCIFAAGLHGSVEAYHPTNPVKPLSKRPLAEKINALPTSLEYHNDVLVVGSGNGSIYVWSCVERINSLTTSY</sequence>
<dbReference type="PANTHER" id="PTHR10971">
    <property type="entry name" value="MRNA EXPORT FACTOR AND BUB3"/>
    <property type="match status" value="1"/>
</dbReference>
<protein>
    <submittedName>
        <fullName evidence="5">F-box/WD repeat-containing protein 9, variant 2</fullName>
    </submittedName>
</protein>
<feature type="repeat" description="WD" evidence="3">
    <location>
        <begin position="148"/>
        <end position="187"/>
    </location>
</feature>
<dbReference type="EMBL" id="AMPZ03000002">
    <property type="protein sequence ID" value="KAH9591052.1"/>
    <property type="molecule type" value="Genomic_DNA"/>
</dbReference>
<evidence type="ECO:0000256" key="1">
    <source>
        <dbReference type="ARBA" id="ARBA00022574"/>
    </source>
</evidence>
<dbReference type="InterPro" id="IPR001680">
    <property type="entry name" value="WD40_rpt"/>
</dbReference>
<dbReference type="InterPro" id="IPR015943">
    <property type="entry name" value="WD40/YVTN_repeat-like_dom_sf"/>
</dbReference>
<reference evidence="5" key="4">
    <citation type="journal article" date="2022" name="PLoS Pathog.">
        <title>Chromosome-level genome of Schistosoma haematobium underpins genome-wide explorations of molecular variation.</title>
        <authorList>
            <person name="Stroehlein A.J."/>
            <person name="Korhonen P.K."/>
            <person name="Lee V.V."/>
            <person name="Ralph S.A."/>
            <person name="Mentink-Kane M."/>
            <person name="You H."/>
            <person name="McManus D.P."/>
            <person name="Tchuente L.T."/>
            <person name="Stothard J.R."/>
            <person name="Kaur P."/>
            <person name="Dudchenko O."/>
            <person name="Aiden E.L."/>
            <person name="Yang B."/>
            <person name="Yang H."/>
            <person name="Emery A.M."/>
            <person name="Webster B.L."/>
            <person name="Brindley P.J."/>
            <person name="Rollinson D."/>
            <person name="Chang B.C.H."/>
            <person name="Gasser R.B."/>
            <person name="Young N.D."/>
        </authorList>
    </citation>
    <scope>NUCLEOTIDE SEQUENCE</scope>
</reference>
<name>A0A922S2P9_SCHHA</name>
<dbReference type="Proteomes" id="UP000471633">
    <property type="component" value="Unassembled WGS sequence"/>
</dbReference>
<dbReference type="SUPFAM" id="SSF50978">
    <property type="entry name" value="WD40 repeat-like"/>
    <property type="match status" value="1"/>
</dbReference>
<keyword evidence="6" id="KW-1185">Reference proteome</keyword>
<reference evidence="5" key="2">
    <citation type="journal article" date="2019" name="Gigascience">
        <title>High-quality Schistosoma haematobium genome achieved by single-molecule and long-range sequencing.</title>
        <authorList>
            <person name="Stroehlein A.J."/>
            <person name="Korhonen P.K."/>
            <person name="Chong T.M."/>
            <person name="Lim Y.L."/>
            <person name="Chan K.G."/>
            <person name="Webster B."/>
            <person name="Rollinson D."/>
            <person name="Brindley P.J."/>
            <person name="Gasser R.B."/>
            <person name="Young N.D."/>
        </authorList>
    </citation>
    <scope>NUCLEOTIDE SEQUENCE</scope>
</reference>
<dbReference type="OrthoDB" id="2305498at2759"/>